<comment type="caution">
    <text evidence="3">The sequence shown here is derived from an EMBL/GenBank/DDBJ whole genome shotgun (WGS) entry which is preliminary data.</text>
</comment>
<dbReference type="SUPFAM" id="SSF51679">
    <property type="entry name" value="Bacterial luciferase-like"/>
    <property type="match status" value="1"/>
</dbReference>
<dbReference type="Pfam" id="PF00296">
    <property type="entry name" value="Bac_luciferase"/>
    <property type="match status" value="1"/>
</dbReference>
<evidence type="ECO:0000256" key="1">
    <source>
        <dbReference type="ARBA" id="ARBA00023002"/>
    </source>
</evidence>
<dbReference type="PANTHER" id="PTHR43244:SF1">
    <property type="entry name" value="5,10-METHYLENETETRAHYDROMETHANOPTERIN REDUCTASE"/>
    <property type="match status" value="1"/>
</dbReference>
<dbReference type="InterPro" id="IPR050564">
    <property type="entry name" value="F420-G6PD/mer"/>
</dbReference>
<evidence type="ECO:0000313" key="3">
    <source>
        <dbReference type="EMBL" id="MFC7219477.1"/>
    </source>
</evidence>
<dbReference type="InterPro" id="IPR036661">
    <property type="entry name" value="Luciferase-like_sf"/>
</dbReference>
<dbReference type="NCBIfam" id="TIGR03557">
    <property type="entry name" value="F420_G6P_family"/>
    <property type="match status" value="1"/>
</dbReference>
<dbReference type="RefSeq" id="WP_386415216.1">
    <property type="nucleotide sequence ID" value="NZ_JBHSZO010000021.1"/>
</dbReference>
<feature type="domain" description="Luciferase-like" evidence="2">
    <location>
        <begin position="4"/>
        <end position="289"/>
    </location>
</feature>
<name>A0ABW2GKS9_9ACTN</name>
<proteinExistence type="predicted"/>
<dbReference type="InterPro" id="IPR019945">
    <property type="entry name" value="F420_G6P_DH-rel"/>
</dbReference>
<dbReference type="PANTHER" id="PTHR43244">
    <property type="match status" value="1"/>
</dbReference>
<dbReference type="Gene3D" id="3.20.20.30">
    <property type="entry name" value="Luciferase-like domain"/>
    <property type="match status" value="1"/>
</dbReference>
<dbReference type="GO" id="GO:0016491">
    <property type="term" value="F:oxidoreductase activity"/>
    <property type="evidence" value="ECO:0007669"/>
    <property type="project" value="UniProtKB-KW"/>
</dbReference>
<dbReference type="EMBL" id="JBHSZO010000021">
    <property type="protein sequence ID" value="MFC7219477.1"/>
    <property type="molecule type" value="Genomic_DNA"/>
</dbReference>
<evidence type="ECO:0000259" key="2">
    <source>
        <dbReference type="Pfam" id="PF00296"/>
    </source>
</evidence>
<dbReference type="Proteomes" id="UP001596413">
    <property type="component" value="Unassembled WGS sequence"/>
</dbReference>
<organism evidence="3 4">
    <name type="scientific">Streptomyces polyrhachis</name>
    <dbReference type="NCBI Taxonomy" id="1282885"/>
    <lineage>
        <taxon>Bacteria</taxon>
        <taxon>Bacillati</taxon>
        <taxon>Actinomycetota</taxon>
        <taxon>Actinomycetes</taxon>
        <taxon>Kitasatosporales</taxon>
        <taxon>Streptomycetaceae</taxon>
        <taxon>Streptomyces</taxon>
    </lineage>
</organism>
<gene>
    <name evidence="3" type="ORF">ACFQLX_15040</name>
</gene>
<keyword evidence="4" id="KW-1185">Reference proteome</keyword>
<dbReference type="InterPro" id="IPR011251">
    <property type="entry name" value="Luciferase-like_dom"/>
</dbReference>
<sequence length="317" mass="34748">MATFGYFLSSEEHPPNALVEQAALAEQAGFESLWISDHYHPWLDSQGEASFVWAVIGALTRVCELPITTAVTCPTVRIHPAIIAQAAATAQILAKGRFRLGVGSGENLNEHILGDDWPAAQERLDMLEEAVGVIRELFTGELVTHHGEYYTVETAKLYSLPDELPPIYVSGLGHKSAALAGRIGEGYISTMPDAALVERFRATGGAGKPTQAGLKVCWGPDEAAARELAYDLWRNEVIPGQSPRLLPLPVHFEEVSRMVRPEDIKNACGPDPQQHIDAIKRYLDAGFDEIHIAQIGPDQKGFFDFYEREVLPAVRAL</sequence>
<keyword evidence="3" id="KW-0808">Transferase</keyword>
<evidence type="ECO:0000313" key="4">
    <source>
        <dbReference type="Proteomes" id="UP001596413"/>
    </source>
</evidence>
<protein>
    <submittedName>
        <fullName evidence="3">TIGR03557 family F420-dependent LLM class oxidoreductase</fullName>
        <ecNumber evidence="3">1.-.-.-</ecNumber>
    </submittedName>
</protein>
<dbReference type="EC" id="1.-.-.-" evidence="3"/>
<dbReference type="CDD" id="cd01097">
    <property type="entry name" value="Tetrahydromethanopterin_reductase"/>
    <property type="match status" value="1"/>
</dbReference>
<accession>A0ABW2GKS9</accession>
<keyword evidence="1 3" id="KW-0560">Oxidoreductase</keyword>
<reference evidence="4" key="1">
    <citation type="journal article" date="2019" name="Int. J. Syst. Evol. Microbiol.">
        <title>The Global Catalogue of Microorganisms (GCM) 10K type strain sequencing project: providing services to taxonomists for standard genome sequencing and annotation.</title>
        <authorList>
            <consortium name="The Broad Institute Genomics Platform"/>
            <consortium name="The Broad Institute Genome Sequencing Center for Infectious Disease"/>
            <person name="Wu L."/>
            <person name="Ma J."/>
        </authorList>
    </citation>
    <scope>NUCLEOTIDE SEQUENCE [LARGE SCALE GENOMIC DNA]</scope>
    <source>
        <strain evidence="4">CGMCC 1.13681</strain>
    </source>
</reference>
<dbReference type="GO" id="GO:0016740">
    <property type="term" value="F:transferase activity"/>
    <property type="evidence" value="ECO:0007669"/>
    <property type="project" value="UniProtKB-KW"/>
</dbReference>